<evidence type="ECO:0000256" key="2">
    <source>
        <dbReference type="ARBA" id="ARBA00009773"/>
    </source>
</evidence>
<evidence type="ECO:0008006" key="11">
    <source>
        <dbReference type="Google" id="ProtNLM"/>
    </source>
</evidence>
<evidence type="ECO:0000256" key="7">
    <source>
        <dbReference type="ARBA" id="ARBA00023136"/>
    </source>
</evidence>
<gene>
    <name evidence="9" type="ORF">KGMB03357_00240</name>
</gene>
<accession>A0A401L9Z1</accession>
<dbReference type="InterPro" id="IPR002549">
    <property type="entry name" value="AI-2E-like"/>
</dbReference>
<evidence type="ECO:0000256" key="8">
    <source>
        <dbReference type="SAM" id="Phobius"/>
    </source>
</evidence>
<keyword evidence="5 8" id="KW-0812">Transmembrane</keyword>
<feature type="transmembrane region" description="Helical" evidence="8">
    <location>
        <begin position="252"/>
        <end position="275"/>
    </location>
</feature>
<dbReference type="Proteomes" id="UP000287361">
    <property type="component" value="Unassembled WGS sequence"/>
</dbReference>
<keyword evidence="3" id="KW-0813">Transport</keyword>
<evidence type="ECO:0000313" key="9">
    <source>
        <dbReference type="EMBL" id="GCB28363.1"/>
    </source>
</evidence>
<dbReference type="OrthoDB" id="9793390at2"/>
<reference evidence="9 10" key="1">
    <citation type="submission" date="2018-10" db="EMBL/GenBank/DDBJ databases">
        <title>Draft Genome Sequence of Anaerotignum sp. KCTC 15736.</title>
        <authorList>
            <person name="Choi S.H."/>
            <person name="Kim J.S."/>
            <person name="Kang S.W."/>
            <person name="Lee J.S."/>
            <person name="Park S.H."/>
        </authorList>
    </citation>
    <scope>NUCLEOTIDE SEQUENCE [LARGE SCALE GENOMIC DNA]</scope>
    <source>
        <strain evidence="9 10">KCTC 15736</strain>
    </source>
</reference>
<evidence type="ECO:0000256" key="1">
    <source>
        <dbReference type="ARBA" id="ARBA00004651"/>
    </source>
</evidence>
<dbReference type="Pfam" id="PF01594">
    <property type="entry name" value="AI-2E_transport"/>
    <property type="match status" value="1"/>
</dbReference>
<dbReference type="AlphaFoldDB" id="A0A401L9Z1"/>
<comment type="subcellular location">
    <subcellularLocation>
        <location evidence="1">Cell membrane</location>
        <topology evidence="1">Multi-pass membrane protein</topology>
    </subcellularLocation>
</comment>
<dbReference type="GO" id="GO:0005886">
    <property type="term" value="C:plasma membrane"/>
    <property type="evidence" value="ECO:0007669"/>
    <property type="project" value="UniProtKB-SubCell"/>
</dbReference>
<dbReference type="PANTHER" id="PTHR21716">
    <property type="entry name" value="TRANSMEMBRANE PROTEIN"/>
    <property type="match status" value="1"/>
</dbReference>
<feature type="transmembrane region" description="Helical" evidence="8">
    <location>
        <begin position="92"/>
        <end position="113"/>
    </location>
</feature>
<keyword evidence="7 8" id="KW-0472">Membrane</keyword>
<feature type="transmembrane region" description="Helical" evidence="8">
    <location>
        <begin position="180"/>
        <end position="202"/>
    </location>
</feature>
<keyword evidence="4" id="KW-1003">Cell membrane</keyword>
<feature type="transmembrane region" description="Helical" evidence="8">
    <location>
        <begin position="12"/>
        <end position="35"/>
    </location>
</feature>
<dbReference type="PANTHER" id="PTHR21716:SF53">
    <property type="entry name" value="PERMEASE PERM-RELATED"/>
    <property type="match status" value="1"/>
</dbReference>
<evidence type="ECO:0000256" key="4">
    <source>
        <dbReference type="ARBA" id="ARBA00022475"/>
    </source>
</evidence>
<evidence type="ECO:0000256" key="3">
    <source>
        <dbReference type="ARBA" id="ARBA00022448"/>
    </source>
</evidence>
<evidence type="ECO:0000256" key="5">
    <source>
        <dbReference type="ARBA" id="ARBA00022692"/>
    </source>
</evidence>
<name>A0A401L9Z1_9FIRM</name>
<feature type="transmembrane region" description="Helical" evidence="8">
    <location>
        <begin position="47"/>
        <end position="71"/>
    </location>
</feature>
<feature type="transmembrane region" description="Helical" evidence="8">
    <location>
        <begin position="281"/>
        <end position="300"/>
    </location>
</feature>
<dbReference type="EMBL" id="BHVZ01000001">
    <property type="protein sequence ID" value="GCB28363.1"/>
    <property type="molecule type" value="Genomic_DNA"/>
</dbReference>
<organism evidence="9 10">
    <name type="scientific">Anaerotignum faecicola</name>
    <dbReference type="NCBI Taxonomy" id="2358141"/>
    <lineage>
        <taxon>Bacteria</taxon>
        <taxon>Bacillati</taxon>
        <taxon>Bacillota</taxon>
        <taxon>Clostridia</taxon>
        <taxon>Lachnospirales</taxon>
        <taxon>Anaerotignaceae</taxon>
        <taxon>Anaerotignum</taxon>
    </lineage>
</organism>
<protein>
    <recommendedName>
        <fullName evidence="11">AI-2E family transporter</fullName>
    </recommendedName>
</protein>
<feature type="transmembrane region" description="Helical" evidence="8">
    <location>
        <begin position="339"/>
        <end position="367"/>
    </location>
</feature>
<evidence type="ECO:0000313" key="10">
    <source>
        <dbReference type="Proteomes" id="UP000287361"/>
    </source>
</evidence>
<keyword evidence="10" id="KW-1185">Reference proteome</keyword>
<proteinExistence type="inferred from homology"/>
<comment type="caution">
    <text evidence="9">The sequence shown here is derived from an EMBL/GenBank/DDBJ whole genome shotgun (WGS) entry which is preliminary data.</text>
</comment>
<comment type="similarity">
    <text evidence="2">Belongs to the autoinducer-2 exporter (AI-2E) (TC 2.A.86) family.</text>
</comment>
<evidence type="ECO:0000256" key="6">
    <source>
        <dbReference type="ARBA" id="ARBA00022989"/>
    </source>
</evidence>
<sequence>MRLPWNRKYMEIGFHVILTVLLLVGMIALLLRLSVAKNVILQTAGTFLAVFAPVFWAFFFTLLLEPLTAFWQRFYEKRCTLYHRSRIRNRKAGATLTYLSIGLILFLIGGFLARKIGQTNLSALTEQIGDYIRQAGDMLVLLNLKLAEMGILRNAEWIFSRWIEQATHWMQERMLWLADVIPNIGGSLLDVLLGAVVAFYLLMEKEKIRGIAGELSRVLLGEKITKHAKNLFHEVYTVFAGYLSGQLLDASVMAVLFSAAFTIVGLPHGILIGLVSGFSNLIPYFGAVMAFFLAVLAGLFSGAPMKAVYASVLILLLQQVDSIFIVPKAVGQKLELHPVLVLLSLAAFGRMFGFWGLLFAVPLGALCKNFVLWCYRRKKSDICQ</sequence>
<keyword evidence="6 8" id="KW-1133">Transmembrane helix</keyword>